<dbReference type="EMBL" id="SUMF01000012">
    <property type="protein sequence ID" value="TJZ73092.1"/>
    <property type="molecule type" value="Genomic_DNA"/>
</dbReference>
<comment type="cofactor">
    <cofactor evidence="3">
        <name>Zn(2+)</name>
        <dbReference type="ChEBI" id="CHEBI:29105"/>
    </cofactor>
    <text evidence="3">Binds 1 zinc ion.</text>
</comment>
<dbReference type="InterPro" id="IPR005584">
    <property type="entry name" value="DNA_gyrase_inhibitor_YacG"/>
</dbReference>
<dbReference type="AlphaFoldDB" id="A0A4U0PZI6"/>
<dbReference type="GO" id="GO:0008270">
    <property type="term" value="F:zinc ion binding"/>
    <property type="evidence" value="ECO:0007669"/>
    <property type="project" value="UniProtKB-UniRule"/>
</dbReference>
<feature type="binding site" evidence="3">
    <location>
        <position position="34"/>
    </location>
    <ligand>
        <name>Zn(2+)</name>
        <dbReference type="ChEBI" id="CHEBI:29105"/>
    </ligand>
</feature>
<accession>A0A4U0PZI6</accession>
<protein>
    <recommendedName>
        <fullName evidence="3">DNA gyrase inhibitor YacG</fullName>
    </recommendedName>
</protein>
<evidence type="ECO:0000256" key="2">
    <source>
        <dbReference type="ARBA" id="ARBA00022833"/>
    </source>
</evidence>
<dbReference type="OrthoDB" id="9809663at2"/>
<evidence type="ECO:0000313" key="5">
    <source>
        <dbReference type="Proteomes" id="UP000310016"/>
    </source>
</evidence>
<dbReference type="SUPFAM" id="SSF57716">
    <property type="entry name" value="Glucocorticoid receptor-like (DNA-binding domain)"/>
    <property type="match status" value="1"/>
</dbReference>
<feature type="binding site" evidence="3">
    <location>
        <position position="11"/>
    </location>
    <ligand>
        <name>Zn(2+)</name>
        <dbReference type="ChEBI" id="CHEBI:29105"/>
    </ligand>
</feature>
<evidence type="ECO:0000256" key="3">
    <source>
        <dbReference type="HAMAP-Rule" id="MF_00649"/>
    </source>
</evidence>
<comment type="function">
    <text evidence="3">Inhibits all the catalytic activities of DNA gyrase by preventing its interaction with DNA. Acts by binding directly to the C-terminal domain of GyrB, which probably disrupts DNA binding by the gyrase.</text>
</comment>
<dbReference type="Gene3D" id="3.30.50.10">
    <property type="entry name" value="Erythroid Transcription Factor GATA-1, subunit A"/>
    <property type="match status" value="1"/>
</dbReference>
<dbReference type="GO" id="GO:0008657">
    <property type="term" value="F:DNA topoisomerase type II (double strand cut, ATP-hydrolyzing) inhibitor activity"/>
    <property type="evidence" value="ECO:0007669"/>
    <property type="project" value="UniProtKB-UniRule"/>
</dbReference>
<dbReference type="InterPro" id="IPR013088">
    <property type="entry name" value="Znf_NHR/GATA"/>
</dbReference>
<dbReference type="Proteomes" id="UP000310016">
    <property type="component" value="Unassembled WGS sequence"/>
</dbReference>
<evidence type="ECO:0000313" key="4">
    <source>
        <dbReference type="EMBL" id="TJZ73092.1"/>
    </source>
</evidence>
<gene>
    <name evidence="3 4" type="primary">yacG</name>
    <name evidence="4" type="ORF">FAZ21_11860</name>
</gene>
<keyword evidence="5" id="KW-1185">Reference proteome</keyword>
<dbReference type="PANTHER" id="PTHR36150:SF1">
    <property type="entry name" value="DNA GYRASE INHIBITOR YACG"/>
    <property type="match status" value="1"/>
</dbReference>
<evidence type="ECO:0000256" key="1">
    <source>
        <dbReference type="ARBA" id="ARBA00022723"/>
    </source>
</evidence>
<comment type="similarity">
    <text evidence="3">Belongs to the DNA gyrase inhibitor YacG family.</text>
</comment>
<dbReference type="Pfam" id="PF03884">
    <property type="entry name" value="YacG"/>
    <property type="match status" value="1"/>
</dbReference>
<feature type="binding site" evidence="3">
    <location>
        <position position="30"/>
    </location>
    <ligand>
        <name>Zn(2+)</name>
        <dbReference type="ChEBI" id="CHEBI:29105"/>
    </ligand>
</feature>
<reference evidence="4 5" key="1">
    <citation type="submission" date="2019-04" db="EMBL/GenBank/DDBJ databases">
        <title>Chitiniphilus eburnea sp. nov., a novel chitinolytic bacterium isolated from aquaculture sludge.</title>
        <authorList>
            <person name="Sheng M."/>
        </authorList>
    </citation>
    <scope>NUCLEOTIDE SEQUENCE [LARGE SCALE GENOMIC DNA]</scope>
    <source>
        <strain evidence="4 5">HX-2-15</strain>
    </source>
</reference>
<proteinExistence type="inferred from homology"/>
<dbReference type="HAMAP" id="MF_00649">
    <property type="entry name" value="DNA_gyrase_inhibitor_YacG"/>
    <property type="match status" value="1"/>
</dbReference>
<sequence>MQSVKPRLVPCPKCGTLAPFSPENPYRPFCSERCRTDDLASWAEERYRIEGNDPPEIQPPPLD</sequence>
<organism evidence="4 5">
    <name type="scientific">Chitiniphilus eburneus</name>
    <dbReference type="NCBI Taxonomy" id="2571148"/>
    <lineage>
        <taxon>Bacteria</taxon>
        <taxon>Pseudomonadati</taxon>
        <taxon>Pseudomonadota</taxon>
        <taxon>Betaproteobacteria</taxon>
        <taxon>Neisseriales</taxon>
        <taxon>Chitinibacteraceae</taxon>
        <taxon>Chitiniphilus</taxon>
    </lineage>
</organism>
<feature type="binding site" evidence="3">
    <location>
        <position position="14"/>
    </location>
    <ligand>
        <name>Zn(2+)</name>
        <dbReference type="ChEBI" id="CHEBI:29105"/>
    </ligand>
</feature>
<name>A0A4U0PZI6_9NEIS</name>
<comment type="subunit">
    <text evidence="3">Interacts with GyrB.</text>
</comment>
<dbReference type="GO" id="GO:0006355">
    <property type="term" value="P:regulation of DNA-templated transcription"/>
    <property type="evidence" value="ECO:0007669"/>
    <property type="project" value="InterPro"/>
</dbReference>
<comment type="caution">
    <text evidence="4">The sequence shown here is derived from an EMBL/GenBank/DDBJ whole genome shotgun (WGS) entry which is preliminary data.</text>
</comment>
<keyword evidence="2 3" id="KW-0862">Zinc</keyword>
<keyword evidence="1 3" id="KW-0479">Metal-binding</keyword>
<dbReference type="PANTHER" id="PTHR36150">
    <property type="entry name" value="DNA GYRASE INHIBITOR YACG"/>
    <property type="match status" value="1"/>
</dbReference>